<evidence type="ECO:0000313" key="2">
    <source>
        <dbReference type="Proteomes" id="UP000244898"/>
    </source>
</evidence>
<name>A0A2R8C6K9_9RHOB</name>
<dbReference type="AlphaFoldDB" id="A0A2R8C6K9"/>
<reference evidence="2" key="1">
    <citation type="submission" date="2018-03" db="EMBL/GenBank/DDBJ databases">
        <authorList>
            <person name="Rodrigo-Torres L."/>
            <person name="Arahal R. D."/>
            <person name="Lucena T."/>
        </authorList>
    </citation>
    <scope>NUCLEOTIDE SEQUENCE [LARGE SCALE GENOMIC DNA]</scope>
    <source>
        <strain evidence="2">CECT 7615</strain>
    </source>
</reference>
<sequence length="60" mass="6343">MSQTTERPSKLVPIPAHPMDAPDDRFDNCVGHDLVAGLVQLLVPTCTAATTSGVKGLQNQ</sequence>
<keyword evidence="2" id="KW-1185">Reference proteome</keyword>
<dbReference type="EMBL" id="ONZG01000003">
    <property type="protein sequence ID" value="SPJ28074.1"/>
    <property type="molecule type" value="Genomic_DNA"/>
</dbReference>
<accession>A0A2R8C6K9</accession>
<protein>
    <submittedName>
        <fullName evidence="1">Uncharacterized protein</fullName>
    </submittedName>
</protein>
<gene>
    <name evidence="1" type="ORF">TRM7615_01569</name>
</gene>
<proteinExistence type="predicted"/>
<evidence type="ECO:0000313" key="1">
    <source>
        <dbReference type="EMBL" id="SPJ28074.1"/>
    </source>
</evidence>
<dbReference type="Proteomes" id="UP000244898">
    <property type="component" value="Unassembled WGS sequence"/>
</dbReference>
<organism evidence="1 2">
    <name type="scientific">Falsiruegeria mediterranea M17</name>
    <dbReference type="NCBI Taxonomy" id="1200281"/>
    <lineage>
        <taxon>Bacteria</taxon>
        <taxon>Pseudomonadati</taxon>
        <taxon>Pseudomonadota</taxon>
        <taxon>Alphaproteobacteria</taxon>
        <taxon>Rhodobacterales</taxon>
        <taxon>Roseobacteraceae</taxon>
        <taxon>Falsiruegeria</taxon>
    </lineage>
</organism>